<evidence type="ECO:0000313" key="3">
    <source>
        <dbReference type="Proteomes" id="UP000299102"/>
    </source>
</evidence>
<comment type="caution">
    <text evidence="2">The sequence shown here is derived from an EMBL/GenBank/DDBJ whole genome shotgun (WGS) entry which is preliminary data.</text>
</comment>
<proteinExistence type="predicted"/>
<name>A0A4C1UJW5_EUMVA</name>
<organism evidence="2 3">
    <name type="scientific">Eumeta variegata</name>
    <name type="common">Bagworm moth</name>
    <name type="synonym">Eumeta japonica</name>
    <dbReference type="NCBI Taxonomy" id="151549"/>
    <lineage>
        <taxon>Eukaryota</taxon>
        <taxon>Metazoa</taxon>
        <taxon>Ecdysozoa</taxon>
        <taxon>Arthropoda</taxon>
        <taxon>Hexapoda</taxon>
        <taxon>Insecta</taxon>
        <taxon>Pterygota</taxon>
        <taxon>Neoptera</taxon>
        <taxon>Endopterygota</taxon>
        <taxon>Lepidoptera</taxon>
        <taxon>Glossata</taxon>
        <taxon>Ditrysia</taxon>
        <taxon>Tineoidea</taxon>
        <taxon>Psychidae</taxon>
        <taxon>Oiketicinae</taxon>
        <taxon>Eumeta</taxon>
    </lineage>
</organism>
<gene>
    <name evidence="2" type="ORF">EVAR_74946_1</name>
</gene>
<dbReference type="AlphaFoldDB" id="A0A4C1UJW5"/>
<evidence type="ECO:0000313" key="2">
    <source>
        <dbReference type="EMBL" id="GBP26184.1"/>
    </source>
</evidence>
<dbReference type="Proteomes" id="UP000299102">
    <property type="component" value="Unassembled WGS sequence"/>
</dbReference>
<evidence type="ECO:0000256" key="1">
    <source>
        <dbReference type="SAM" id="MobiDB-lite"/>
    </source>
</evidence>
<reference evidence="2 3" key="1">
    <citation type="journal article" date="2019" name="Commun. Biol.">
        <title>The bagworm genome reveals a unique fibroin gene that provides high tensile strength.</title>
        <authorList>
            <person name="Kono N."/>
            <person name="Nakamura H."/>
            <person name="Ohtoshi R."/>
            <person name="Tomita M."/>
            <person name="Numata K."/>
            <person name="Arakawa K."/>
        </authorList>
    </citation>
    <scope>NUCLEOTIDE SEQUENCE [LARGE SCALE GENOMIC DNA]</scope>
</reference>
<dbReference type="OrthoDB" id="15567at2759"/>
<sequence>MVEICSGRHGCGTKICQFALEIPHSECWREVSTPAVIYRPVSERSRGRLLFHHIACFSLEIGNALVSRLGLKVSMGSDSYGRTNGATSPSSSRPTVDSLLDQLSTDLHNG</sequence>
<protein>
    <submittedName>
        <fullName evidence="2">Uncharacterized protein</fullName>
    </submittedName>
</protein>
<accession>A0A4C1UJW5</accession>
<feature type="region of interest" description="Disordered" evidence="1">
    <location>
        <begin position="78"/>
        <end position="98"/>
    </location>
</feature>
<keyword evidence="3" id="KW-1185">Reference proteome</keyword>
<dbReference type="EMBL" id="BGZK01000177">
    <property type="protein sequence ID" value="GBP26184.1"/>
    <property type="molecule type" value="Genomic_DNA"/>
</dbReference>